<dbReference type="STRING" id="34508.A0A4U5MD63"/>
<feature type="chain" id="PRO_5020836980" description="Fatty-acid and retinol-binding protein 1" evidence="8">
    <location>
        <begin position="18"/>
        <end position="232"/>
    </location>
</feature>
<keyword evidence="10" id="KW-1185">Reference proteome</keyword>
<evidence type="ECO:0000256" key="8">
    <source>
        <dbReference type="SAM" id="SignalP"/>
    </source>
</evidence>
<gene>
    <name evidence="9" type="ORF">L596_023264</name>
</gene>
<proteinExistence type="inferred from homology"/>
<keyword evidence="3" id="KW-0964">Secreted</keyword>
<reference evidence="9 10" key="2">
    <citation type="journal article" date="2019" name="G3 (Bethesda)">
        <title>Hybrid Assembly of the Genome of the Entomopathogenic Nematode Steinernema carpocapsae Identifies the X-Chromosome.</title>
        <authorList>
            <person name="Serra L."/>
            <person name="Macchietto M."/>
            <person name="Macias-Munoz A."/>
            <person name="McGill C.J."/>
            <person name="Rodriguez I.M."/>
            <person name="Rodriguez B."/>
            <person name="Murad R."/>
            <person name="Mortazavi A."/>
        </authorList>
    </citation>
    <scope>NUCLEOTIDE SEQUENCE [LARGE SCALE GENOMIC DNA]</scope>
    <source>
        <strain evidence="9 10">ALL</strain>
    </source>
</reference>
<comment type="subcellular location">
    <subcellularLocation>
        <location evidence="1">Secreted</location>
    </subcellularLocation>
</comment>
<evidence type="ECO:0000256" key="2">
    <source>
        <dbReference type="ARBA" id="ARBA00006648"/>
    </source>
</evidence>
<evidence type="ECO:0000256" key="4">
    <source>
        <dbReference type="ARBA" id="ARBA00022729"/>
    </source>
</evidence>
<dbReference type="GO" id="GO:0008289">
    <property type="term" value="F:lipid binding"/>
    <property type="evidence" value="ECO:0007669"/>
    <property type="project" value="UniProtKB-KW"/>
</dbReference>
<feature type="region of interest" description="Disordered" evidence="7">
    <location>
        <begin position="180"/>
        <end position="232"/>
    </location>
</feature>
<dbReference type="AlphaFoldDB" id="A0A4U5MD63"/>
<sequence>MLSTKIFLLFLVSSSYASDGIGELIGNQLGDVIPPETKKFYNSLTSEDKGVLEDVMTHISKFSNMTSLLDELKGRSLPLFNKATEFLNIFKGSYDELSDKAKLFIDQEIAQVRRIAGEPFSVSKIRDEVNGIIRRFKALDDDTEFELRNAFPTVSTVLYNPILQAIAGTVLGIGGGQSITDGSHHVNPEYTTTQPPPPSAPESTFEPTPASPVQGDNIEEPFEKVDADTRRR</sequence>
<keyword evidence="6" id="KW-0446">Lipid-binding</keyword>
<dbReference type="Pfam" id="PF05823">
    <property type="entry name" value="Gp-FAR-1"/>
    <property type="match status" value="1"/>
</dbReference>
<evidence type="ECO:0000256" key="7">
    <source>
        <dbReference type="SAM" id="MobiDB-lite"/>
    </source>
</evidence>
<evidence type="ECO:0000256" key="5">
    <source>
        <dbReference type="ARBA" id="ARBA00023054"/>
    </source>
</evidence>
<evidence type="ECO:0000313" key="9">
    <source>
        <dbReference type="EMBL" id="TKR67054.1"/>
    </source>
</evidence>
<name>A0A4U5MD63_STECR</name>
<keyword evidence="4 8" id="KW-0732">Signal</keyword>
<protein>
    <recommendedName>
        <fullName evidence="11">Fatty-acid and retinol-binding protein 1</fullName>
    </recommendedName>
</protein>
<organism evidence="9 10">
    <name type="scientific">Steinernema carpocapsae</name>
    <name type="common">Entomopathogenic nematode</name>
    <dbReference type="NCBI Taxonomy" id="34508"/>
    <lineage>
        <taxon>Eukaryota</taxon>
        <taxon>Metazoa</taxon>
        <taxon>Ecdysozoa</taxon>
        <taxon>Nematoda</taxon>
        <taxon>Chromadorea</taxon>
        <taxon>Rhabditida</taxon>
        <taxon>Tylenchina</taxon>
        <taxon>Panagrolaimomorpha</taxon>
        <taxon>Strongyloidoidea</taxon>
        <taxon>Steinernematidae</taxon>
        <taxon>Steinernema</taxon>
    </lineage>
</organism>
<feature type="compositionally biased region" description="Basic and acidic residues" evidence="7">
    <location>
        <begin position="221"/>
        <end position="232"/>
    </location>
</feature>
<keyword evidence="5" id="KW-0175">Coiled coil</keyword>
<evidence type="ECO:0000256" key="3">
    <source>
        <dbReference type="ARBA" id="ARBA00022525"/>
    </source>
</evidence>
<dbReference type="OrthoDB" id="5816122at2759"/>
<comment type="caution">
    <text evidence="9">The sequence shown here is derived from an EMBL/GenBank/DDBJ whole genome shotgun (WGS) entry which is preliminary data.</text>
</comment>
<comment type="similarity">
    <text evidence="2">Belongs to the fatty-acid and retinol-binding protein (FARBP) family.</text>
</comment>
<evidence type="ECO:0000256" key="1">
    <source>
        <dbReference type="ARBA" id="ARBA00004613"/>
    </source>
</evidence>
<dbReference type="InterPro" id="IPR008632">
    <property type="entry name" value="Gp-FAR-1"/>
</dbReference>
<dbReference type="EMBL" id="AZBU02000008">
    <property type="protein sequence ID" value="TKR67054.1"/>
    <property type="molecule type" value="Genomic_DNA"/>
</dbReference>
<evidence type="ECO:0000256" key="6">
    <source>
        <dbReference type="ARBA" id="ARBA00023121"/>
    </source>
</evidence>
<evidence type="ECO:0000313" key="10">
    <source>
        <dbReference type="Proteomes" id="UP000298663"/>
    </source>
</evidence>
<dbReference type="GO" id="GO:0005576">
    <property type="term" value="C:extracellular region"/>
    <property type="evidence" value="ECO:0007669"/>
    <property type="project" value="UniProtKB-SubCell"/>
</dbReference>
<dbReference type="Gene3D" id="1.20.120.1100">
    <property type="match status" value="1"/>
</dbReference>
<accession>A0A4U5MD63</accession>
<feature type="signal peptide" evidence="8">
    <location>
        <begin position="1"/>
        <end position="17"/>
    </location>
</feature>
<reference evidence="9 10" key="1">
    <citation type="journal article" date="2015" name="Genome Biol.">
        <title>Comparative genomics of Steinernema reveals deeply conserved gene regulatory networks.</title>
        <authorList>
            <person name="Dillman A.R."/>
            <person name="Macchietto M."/>
            <person name="Porter C.F."/>
            <person name="Rogers A."/>
            <person name="Williams B."/>
            <person name="Antoshechkin I."/>
            <person name="Lee M.M."/>
            <person name="Goodwin Z."/>
            <person name="Lu X."/>
            <person name="Lewis E.E."/>
            <person name="Goodrich-Blair H."/>
            <person name="Stock S.P."/>
            <person name="Adams B.J."/>
            <person name="Sternberg P.W."/>
            <person name="Mortazavi A."/>
        </authorList>
    </citation>
    <scope>NUCLEOTIDE SEQUENCE [LARGE SCALE GENOMIC DNA]</scope>
    <source>
        <strain evidence="9 10">ALL</strain>
    </source>
</reference>
<evidence type="ECO:0008006" key="11">
    <source>
        <dbReference type="Google" id="ProtNLM"/>
    </source>
</evidence>
<dbReference type="Proteomes" id="UP000298663">
    <property type="component" value="Unassembled WGS sequence"/>
</dbReference>